<dbReference type="OrthoDB" id="3096859at2759"/>
<organism evidence="1 2">
    <name type="scientific">Laccaria amethystina LaAM-08-1</name>
    <dbReference type="NCBI Taxonomy" id="1095629"/>
    <lineage>
        <taxon>Eukaryota</taxon>
        <taxon>Fungi</taxon>
        <taxon>Dikarya</taxon>
        <taxon>Basidiomycota</taxon>
        <taxon>Agaricomycotina</taxon>
        <taxon>Agaricomycetes</taxon>
        <taxon>Agaricomycetidae</taxon>
        <taxon>Agaricales</taxon>
        <taxon>Agaricineae</taxon>
        <taxon>Hydnangiaceae</taxon>
        <taxon>Laccaria</taxon>
    </lineage>
</organism>
<protein>
    <submittedName>
        <fullName evidence="1">Uncharacterized protein</fullName>
    </submittedName>
</protein>
<keyword evidence="2" id="KW-1185">Reference proteome</keyword>
<reference evidence="2" key="2">
    <citation type="submission" date="2015-01" db="EMBL/GenBank/DDBJ databases">
        <title>Evolutionary Origins and Diversification of the Mycorrhizal Mutualists.</title>
        <authorList>
            <consortium name="DOE Joint Genome Institute"/>
            <consortium name="Mycorrhizal Genomics Consortium"/>
            <person name="Kohler A."/>
            <person name="Kuo A."/>
            <person name="Nagy L.G."/>
            <person name="Floudas D."/>
            <person name="Copeland A."/>
            <person name="Barry K.W."/>
            <person name="Cichocki N."/>
            <person name="Veneault-Fourrey C."/>
            <person name="LaButti K."/>
            <person name="Lindquist E.A."/>
            <person name="Lipzen A."/>
            <person name="Lundell T."/>
            <person name="Morin E."/>
            <person name="Murat C."/>
            <person name="Riley R."/>
            <person name="Ohm R."/>
            <person name="Sun H."/>
            <person name="Tunlid A."/>
            <person name="Henrissat B."/>
            <person name="Grigoriev I.V."/>
            <person name="Hibbett D.S."/>
            <person name="Martin F."/>
        </authorList>
    </citation>
    <scope>NUCLEOTIDE SEQUENCE [LARGE SCALE GENOMIC DNA]</scope>
    <source>
        <strain evidence="2">LaAM-08-1</strain>
    </source>
</reference>
<feature type="non-terminal residue" evidence="1">
    <location>
        <position position="91"/>
    </location>
</feature>
<sequence length="91" mass="10694">EFQRSRNHPNDSPNTIEAHIYRSFLLPTHFKRWSDLVNSKGGRGVRRHRGYDDSHAREVGRCGRRSVPVFSRTRSQISTRIDRVWQAECVC</sequence>
<dbReference type="AlphaFoldDB" id="A0A0C9XH14"/>
<gene>
    <name evidence="1" type="ORF">K443DRAFT_638904</name>
</gene>
<dbReference type="HOGENOM" id="CLU_2432858_0_0_1"/>
<name>A0A0C9XH14_9AGAR</name>
<evidence type="ECO:0000313" key="2">
    <source>
        <dbReference type="Proteomes" id="UP000054477"/>
    </source>
</evidence>
<feature type="non-terminal residue" evidence="1">
    <location>
        <position position="1"/>
    </location>
</feature>
<accession>A0A0C9XH14</accession>
<dbReference type="EMBL" id="KN838757">
    <property type="protein sequence ID" value="KIJ95412.1"/>
    <property type="molecule type" value="Genomic_DNA"/>
</dbReference>
<reference evidence="1 2" key="1">
    <citation type="submission" date="2014-04" db="EMBL/GenBank/DDBJ databases">
        <authorList>
            <consortium name="DOE Joint Genome Institute"/>
            <person name="Kuo A."/>
            <person name="Kohler A."/>
            <person name="Nagy L.G."/>
            <person name="Floudas D."/>
            <person name="Copeland A."/>
            <person name="Barry K.W."/>
            <person name="Cichocki N."/>
            <person name="Veneault-Fourrey C."/>
            <person name="LaButti K."/>
            <person name="Lindquist E.A."/>
            <person name="Lipzen A."/>
            <person name="Lundell T."/>
            <person name="Morin E."/>
            <person name="Murat C."/>
            <person name="Sun H."/>
            <person name="Tunlid A."/>
            <person name="Henrissat B."/>
            <person name="Grigoriev I.V."/>
            <person name="Hibbett D.S."/>
            <person name="Martin F."/>
            <person name="Nordberg H.P."/>
            <person name="Cantor M.N."/>
            <person name="Hua S.X."/>
        </authorList>
    </citation>
    <scope>NUCLEOTIDE SEQUENCE [LARGE SCALE GENOMIC DNA]</scope>
    <source>
        <strain evidence="1 2">LaAM-08-1</strain>
    </source>
</reference>
<evidence type="ECO:0000313" key="1">
    <source>
        <dbReference type="EMBL" id="KIJ95412.1"/>
    </source>
</evidence>
<proteinExistence type="predicted"/>
<dbReference type="Proteomes" id="UP000054477">
    <property type="component" value="Unassembled WGS sequence"/>
</dbReference>